<dbReference type="AlphaFoldDB" id="A0ABD1SGU5"/>
<comment type="caution">
    <text evidence="1">The sequence shown here is derived from an EMBL/GenBank/DDBJ whole genome shotgun (WGS) entry which is preliminary data.</text>
</comment>
<evidence type="ECO:0000313" key="1">
    <source>
        <dbReference type="EMBL" id="KAL2499886.1"/>
    </source>
</evidence>
<accession>A0ABD1SGU5</accession>
<keyword evidence="2" id="KW-1185">Reference proteome</keyword>
<evidence type="ECO:0000313" key="2">
    <source>
        <dbReference type="Proteomes" id="UP001604336"/>
    </source>
</evidence>
<reference evidence="2" key="1">
    <citation type="submission" date="2024-07" db="EMBL/GenBank/DDBJ databases">
        <title>Two chromosome-level genome assemblies of Korean endemic species Abeliophyllum distichum and Forsythia ovata (Oleaceae).</title>
        <authorList>
            <person name="Jang H."/>
        </authorList>
    </citation>
    <scope>NUCLEOTIDE SEQUENCE [LARGE SCALE GENOMIC DNA]</scope>
</reference>
<protein>
    <submittedName>
        <fullName evidence="1">RNase H domain-containing protein</fullName>
    </submittedName>
</protein>
<proteinExistence type="predicted"/>
<name>A0ABD1SGU5_9LAMI</name>
<dbReference type="EMBL" id="JBFOLK010000007">
    <property type="protein sequence ID" value="KAL2499886.1"/>
    <property type="molecule type" value="Genomic_DNA"/>
</dbReference>
<sequence length="104" mass="11854">MLVTRHAFPQRWQLAPPRGLKINTNASVRPSAGFYTTSAVIWDECGFFVAMQERKVIGQLSTEDVESMAMQDDLILVRDRGYQIAVTECDSLRVGWDTYLNKIK</sequence>
<dbReference type="Proteomes" id="UP001604336">
    <property type="component" value="Unassembled WGS sequence"/>
</dbReference>
<organism evidence="1 2">
    <name type="scientific">Abeliophyllum distichum</name>
    <dbReference type="NCBI Taxonomy" id="126358"/>
    <lineage>
        <taxon>Eukaryota</taxon>
        <taxon>Viridiplantae</taxon>
        <taxon>Streptophyta</taxon>
        <taxon>Embryophyta</taxon>
        <taxon>Tracheophyta</taxon>
        <taxon>Spermatophyta</taxon>
        <taxon>Magnoliopsida</taxon>
        <taxon>eudicotyledons</taxon>
        <taxon>Gunneridae</taxon>
        <taxon>Pentapetalae</taxon>
        <taxon>asterids</taxon>
        <taxon>lamiids</taxon>
        <taxon>Lamiales</taxon>
        <taxon>Oleaceae</taxon>
        <taxon>Forsythieae</taxon>
        <taxon>Abeliophyllum</taxon>
    </lineage>
</organism>
<gene>
    <name evidence="1" type="ORF">Adt_25436</name>
</gene>